<accession>A0A0J1IJ48</accession>
<evidence type="ECO:0000256" key="6">
    <source>
        <dbReference type="SAM" id="Phobius"/>
    </source>
</evidence>
<feature type="transmembrane region" description="Helical" evidence="6">
    <location>
        <begin position="141"/>
        <end position="164"/>
    </location>
</feature>
<dbReference type="AlphaFoldDB" id="A0A0J1IJ48"/>
<comment type="subcellular location">
    <subcellularLocation>
        <location evidence="1">Cell membrane</location>
        <topology evidence="1">Multi-pass membrane protein</topology>
    </subcellularLocation>
</comment>
<feature type="transmembrane region" description="Helical" evidence="6">
    <location>
        <begin position="81"/>
        <end position="107"/>
    </location>
</feature>
<evidence type="ECO:0000313" key="7">
    <source>
        <dbReference type="EMBL" id="KLV25962.1"/>
    </source>
</evidence>
<evidence type="ECO:0000256" key="5">
    <source>
        <dbReference type="ARBA" id="ARBA00023136"/>
    </source>
</evidence>
<feature type="transmembrane region" description="Helical" evidence="6">
    <location>
        <begin position="326"/>
        <end position="346"/>
    </location>
</feature>
<dbReference type="GO" id="GO:0005886">
    <property type="term" value="C:plasma membrane"/>
    <property type="evidence" value="ECO:0007669"/>
    <property type="project" value="UniProtKB-SubCell"/>
</dbReference>
<dbReference type="EMBL" id="LDPH01000011">
    <property type="protein sequence ID" value="KLV25962.1"/>
    <property type="molecule type" value="Genomic_DNA"/>
</dbReference>
<name>A0A0J1IJ48_NIACI</name>
<dbReference type="PATRIC" id="fig|1397.4.peg.667"/>
<feature type="transmembrane region" description="Helical" evidence="6">
    <location>
        <begin position="113"/>
        <end position="129"/>
    </location>
</feature>
<evidence type="ECO:0000313" key="8">
    <source>
        <dbReference type="Proteomes" id="UP000036045"/>
    </source>
</evidence>
<organism evidence="7 8">
    <name type="scientific">Niallia circulans</name>
    <name type="common">Bacillus circulans</name>
    <dbReference type="NCBI Taxonomy" id="1397"/>
    <lineage>
        <taxon>Bacteria</taxon>
        <taxon>Bacillati</taxon>
        <taxon>Bacillota</taxon>
        <taxon>Bacilli</taxon>
        <taxon>Bacillales</taxon>
        <taxon>Bacillaceae</taxon>
        <taxon>Niallia</taxon>
    </lineage>
</organism>
<evidence type="ECO:0000256" key="4">
    <source>
        <dbReference type="ARBA" id="ARBA00022989"/>
    </source>
</evidence>
<feature type="transmembrane region" description="Helical" evidence="6">
    <location>
        <begin position="41"/>
        <end position="60"/>
    </location>
</feature>
<feature type="transmembrane region" description="Helical" evidence="6">
    <location>
        <begin position="292"/>
        <end position="314"/>
    </location>
</feature>
<evidence type="ECO:0000256" key="3">
    <source>
        <dbReference type="ARBA" id="ARBA00022692"/>
    </source>
</evidence>
<comment type="caution">
    <text evidence="7">The sequence shown here is derived from an EMBL/GenBank/DDBJ whole genome shotgun (WGS) entry which is preliminary data.</text>
</comment>
<reference evidence="7 8" key="1">
    <citation type="submission" date="2015-05" db="EMBL/GenBank/DDBJ databases">
        <title>Whole genome sequence and identification of bacterial endophytes from Costus igneus.</title>
        <authorList>
            <person name="Lee Y.P."/>
            <person name="Gan H.M."/>
            <person name="Eng W."/>
            <person name="Wheatley M.S."/>
            <person name="Caraballo A."/>
            <person name="Polter S."/>
            <person name="Savka M.A."/>
            <person name="Hudson A.O."/>
        </authorList>
    </citation>
    <scope>NUCLEOTIDE SEQUENCE [LARGE SCALE GENOMIC DNA]</scope>
    <source>
        <strain evidence="7 8">RIT379</strain>
    </source>
</reference>
<keyword evidence="4 6" id="KW-1133">Transmembrane helix</keyword>
<feature type="transmembrane region" description="Helical" evidence="6">
    <location>
        <begin position="170"/>
        <end position="188"/>
    </location>
</feature>
<gene>
    <name evidence="7" type="ORF">ABW02_12775</name>
</gene>
<dbReference type="RefSeq" id="WP_047942552.1">
    <property type="nucleotide sequence ID" value="NZ_LDPH01000011.1"/>
</dbReference>
<feature type="transmembrane region" description="Helical" evidence="6">
    <location>
        <begin position="366"/>
        <end position="394"/>
    </location>
</feature>
<keyword evidence="3 6" id="KW-0812">Transmembrane</keyword>
<sequence length="467" mass="54321">MSREKTLIKNSLIYFIGNFSQKFIVFLLLPFYTHYLSTGEYGYFDLIVTMAGLVTPIITFQLNEGMYRHLLDARDKKEIQIIISSTFFVVLKNLILFNLLFLVINYFIKLDNLFLILLYLNIVSLYSVFSQITRGLKKNIVFSVAGIINAIVNVSSNIILIVLLDFRIEGMLLSLIFSFIASFLYLEWKIRFSKYIKYREVDIDTKKKLIRYSIPLIPNTINWWIMNLSDRYLINVFIGVEANGIYAAANKFPSLLVVLNSIFYLAWQETAITEFNSKDKDRFYTKMFNNYMNFQLSMLLILLSTSFIFVDFLLNNEFVEAYKYMPFLYIGAILNSFSSFYGTGFQSSKDTNKAFSSSIYGSLINIIGNIILIPILGLLGAAISTMASFGVMWIIRIYQTKIYFDIRISNKKKLLVPIIIMIFTSLYYMDNYTIKILSIILALIMMCILNRELFSKVIVRRKNKKEN</sequence>
<dbReference type="InterPro" id="IPR002797">
    <property type="entry name" value="Polysacc_synth"/>
</dbReference>
<dbReference type="Proteomes" id="UP000036045">
    <property type="component" value="Unassembled WGS sequence"/>
</dbReference>
<dbReference type="InterPro" id="IPR050833">
    <property type="entry name" value="Poly_Biosynth_Transport"/>
</dbReference>
<evidence type="ECO:0000256" key="1">
    <source>
        <dbReference type="ARBA" id="ARBA00004651"/>
    </source>
</evidence>
<feature type="transmembrane region" description="Helical" evidence="6">
    <location>
        <begin position="12"/>
        <end position="35"/>
    </location>
</feature>
<feature type="transmembrane region" description="Helical" evidence="6">
    <location>
        <begin position="209"/>
        <end position="226"/>
    </location>
</feature>
<dbReference type="PANTHER" id="PTHR30250:SF11">
    <property type="entry name" value="O-ANTIGEN TRANSPORTER-RELATED"/>
    <property type="match status" value="1"/>
</dbReference>
<evidence type="ECO:0000256" key="2">
    <source>
        <dbReference type="ARBA" id="ARBA00022475"/>
    </source>
</evidence>
<dbReference type="Pfam" id="PF01943">
    <property type="entry name" value="Polysacc_synt"/>
    <property type="match status" value="1"/>
</dbReference>
<feature type="transmembrane region" description="Helical" evidence="6">
    <location>
        <begin position="414"/>
        <end position="430"/>
    </location>
</feature>
<dbReference type="OrthoDB" id="3249502at2"/>
<protein>
    <submittedName>
        <fullName evidence="7">Uncharacterized protein</fullName>
    </submittedName>
</protein>
<dbReference type="PANTHER" id="PTHR30250">
    <property type="entry name" value="PST FAMILY PREDICTED COLANIC ACID TRANSPORTER"/>
    <property type="match status" value="1"/>
</dbReference>
<proteinExistence type="predicted"/>
<keyword evidence="5 6" id="KW-0472">Membrane</keyword>
<keyword evidence="8" id="KW-1185">Reference proteome</keyword>
<feature type="transmembrane region" description="Helical" evidence="6">
    <location>
        <begin position="436"/>
        <end position="454"/>
    </location>
</feature>
<keyword evidence="2" id="KW-1003">Cell membrane</keyword>
<feature type="transmembrane region" description="Helical" evidence="6">
    <location>
        <begin position="255"/>
        <end position="272"/>
    </location>
</feature>